<dbReference type="PANTHER" id="PTHR13501:SF8">
    <property type="entry name" value="LARGE RIBOSOMAL SUBUNIT PROTEIN UL22M"/>
    <property type="match status" value="1"/>
</dbReference>
<dbReference type="InterPro" id="IPR001063">
    <property type="entry name" value="Ribosomal_uL22"/>
</dbReference>
<proteinExistence type="inferred from homology"/>
<comment type="caution">
    <text evidence="11">The sequence shown here is derived from an EMBL/GenBank/DDBJ whole genome shotgun (WGS) entry which is preliminary data.</text>
</comment>
<organism evidence="11 12">
    <name type="scientific">Candidatus Regiella insecticola</name>
    <dbReference type="NCBI Taxonomy" id="138073"/>
    <lineage>
        <taxon>Bacteria</taxon>
        <taxon>Pseudomonadati</taxon>
        <taxon>Pseudomonadota</taxon>
        <taxon>Gammaproteobacteria</taxon>
        <taxon>Enterobacterales</taxon>
        <taxon>Enterobacteriaceae</taxon>
        <taxon>aphid secondary symbionts</taxon>
        <taxon>Candidatus Regiella</taxon>
    </lineage>
</organism>
<sequence>METIAQHRHARSSAQKVRLVADLVRGKPVAQALNILTYTNKKASALVKKVLQSAIANAEHNDGSDIDYLKVAKIFVDSGPSMKRTMPRAKGRADRILKRTSHITVVVSDKIAETLETSNGSKSKS</sequence>
<gene>
    <name evidence="7 11" type="primary">rplV</name>
    <name evidence="11" type="ORF">RINTU1_00940</name>
</gene>
<dbReference type="SUPFAM" id="SSF54843">
    <property type="entry name" value="Ribosomal protein L22"/>
    <property type="match status" value="1"/>
</dbReference>
<keyword evidence="5 7" id="KW-0687">Ribonucleoprotein</keyword>
<evidence type="ECO:0000256" key="1">
    <source>
        <dbReference type="ARBA" id="ARBA00009451"/>
    </source>
</evidence>
<reference evidence="11 12" key="1">
    <citation type="submission" date="2020-06" db="EMBL/GenBank/DDBJ databases">
        <title>The genome sequence of Candidatus Regiella insecticola strain Tut.</title>
        <authorList>
            <person name="Nikoh N."/>
            <person name="Tsuchida T."/>
            <person name="Koga R."/>
            <person name="Oshima K."/>
            <person name="Hattori M."/>
            <person name="Fukatsu T."/>
        </authorList>
    </citation>
    <scope>NUCLEOTIDE SEQUENCE [LARGE SCALE GENOMIC DNA]</scope>
    <source>
        <strain evidence="11 12">Tut</strain>
    </source>
</reference>
<evidence type="ECO:0000313" key="12">
    <source>
        <dbReference type="Proteomes" id="UP000504714"/>
    </source>
</evidence>
<evidence type="ECO:0000256" key="3">
    <source>
        <dbReference type="ARBA" id="ARBA00022884"/>
    </source>
</evidence>
<comment type="function">
    <text evidence="7 10">This protein binds specifically to 23S rRNA; its binding is stimulated by other ribosomal proteins, e.g., L4, L17, and L20. It is important during the early stages of 50S assembly. It makes multiple contacts with different domains of the 23S rRNA in the assembled 50S subunit and ribosome.</text>
</comment>
<comment type="function">
    <text evidence="7">The globular domain of the protein is located near the polypeptide exit tunnel on the outside of the subunit, while an extended beta-hairpin is found that lines the wall of the exit tunnel in the center of the 70S ribosome.</text>
</comment>
<dbReference type="InterPro" id="IPR018260">
    <property type="entry name" value="Ribosomal_uL22_CS"/>
</dbReference>
<evidence type="ECO:0000256" key="6">
    <source>
        <dbReference type="ARBA" id="ARBA00035207"/>
    </source>
</evidence>
<dbReference type="InterPro" id="IPR005727">
    <property type="entry name" value="Ribosomal_uL22_bac/chlpt-type"/>
</dbReference>
<evidence type="ECO:0000313" key="11">
    <source>
        <dbReference type="EMBL" id="GFN45103.1"/>
    </source>
</evidence>
<dbReference type="HAMAP" id="MF_01331_B">
    <property type="entry name" value="Ribosomal_uL22_B"/>
    <property type="match status" value="1"/>
</dbReference>
<dbReference type="Gene3D" id="3.90.470.10">
    <property type="entry name" value="Ribosomal protein L22/L17"/>
    <property type="match status" value="1"/>
</dbReference>
<accession>A0A6L2ZJT2</accession>
<dbReference type="PANTHER" id="PTHR13501">
    <property type="entry name" value="CHLOROPLAST 50S RIBOSOMAL PROTEIN L22-RELATED"/>
    <property type="match status" value="1"/>
</dbReference>
<keyword evidence="2 7" id="KW-0699">rRNA-binding</keyword>
<dbReference type="Pfam" id="PF00237">
    <property type="entry name" value="Ribosomal_L22"/>
    <property type="match status" value="1"/>
</dbReference>
<evidence type="ECO:0000256" key="8">
    <source>
        <dbReference type="RuleBase" id="RU004005"/>
    </source>
</evidence>
<dbReference type="PROSITE" id="PS00464">
    <property type="entry name" value="RIBOSOMAL_L22"/>
    <property type="match status" value="1"/>
</dbReference>
<comment type="similarity">
    <text evidence="1 7 8">Belongs to the universal ribosomal protein uL22 family.</text>
</comment>
<dbReference type="RefSeq" id="WP_176487038.1">
    <property type="nucleotide sequence ID" value="NZ_BLXO01000001.1"/>
</dbReference>
<dbReference type="InterPro" id="IPR047867">
    <property type="entry name" value="Ribosomal_uL22_bac/org-type"/>
</dbReference>
<keyword evidence="3 7" id="KW-0694">RNA-binding</keyword>
<protein>
    <recommendedName>
        <fullName evidence="6 7">Large ribosomal subunit protein uL22</fullName>
    </recommendedName>
</protein>
<evidence type="ECO:0000256" key="2">
    <source>
        <dbReference type="ARBA" id="ARBA00022730"/>
    </source>
</evidence>
<evidence type="ECO:0000256" key="9">
    <source>
        <dbReference type="RuleBase" id="RU004006"/>
    </source>
</evidence>
<dbReference type="GO" id="GO:0006412">
    <property type="term" value="P:translation"/>
    <property type="evidence" value="ECO:0007669"/>
    <property type="project" value="UniProtKB-UniRule"/>
</dbReference>
<dbReference type="NCBIfam" id="TIGR01044">
    <property type="entry name" value="rplV_bact"/>
    <property type="match status" value="1"/>
</dbReference>
<evidence type="ECO:0000256" key="5">
    <source>
        <dbReference type="ARBA" id="ARBA00023274"/>
    </source>
</evidence>
<dbReference type="GO" id="GO:0019843">
    <property type="term" value="F:rRNA binding"/>
    <property type="evidence" value="ECO:0007669"/>
    <property type="project" value="UniProtKB-UniRule"/>
</dbReference>
<name>A0A6L2ZJT2_9ENTR</name>
<dbReference type="InterPro" id="IPR036394">
    <property type="entry name" value="Ribosomal_uL22_sf"/>
</dbReference>
<dbReference type="Proteomes" id="UP000504714">
    <property type="component" value="Unassembled WGS sequence"/>
</dbReference>
<dbReference type="GO" id="GO:0022625">
    <property type="term" value="C:cytosolic large ribosomal subunit"/>
    <property type="evidence" value="ECO:0007669"/>
    <property type="project" value="TreeGrafter"/>
</dbReference>
<dbReference type="CDD" id="cd00336">
    <property type="entry name" value="Ribosomal_L22"/>
    <property type="match status" value="1"/>
</dbReference>
<dbReference type="EMBL" id="BLXO01000001">
    <property type="protein sequence ID" value="GFN45103.1"/>
    <property type="molecule type" value="Genomic_DNA"/>
</dbReference>
<dbReference type="AlphaFoldDB" id="A0A6L2ZJT2"/>
<dbReference type="GO" id="GO:0003735">
    <property type="term" value="F:structural constituent of ribosome"/>
    <property type="evidence" value="ECO:0007669"/>
    <property type="project" value="InterPro"/>
</dbReference>
<dbReference type="FunFam" id="3.90.470.10:FF:000001">
    <property type="entry name" value="50S ribosomal protein L22"/>
    <property type="match status" value="1"/>
</dbReference>
<keyword evidence="4 7" id="KW-0689">Ribosomal protein</keyword>
<evidence type="ECO:0000256" key="10">
    <source>
        <dbReference type="RuleBase" id="RU004008"/>
    </source>
</evidence>
<evidence type="ECO:0000256" key="7">
    <source>
        <dbReference type="HAMAP-Rule" id="MF_01331"/>
    </source>
</evidence>
<comment type="subunit">
    <text evidence="7 9">Part of the 50S ribosomal subunit.</text>
</comment>
<evidence type="ECO:0000256" key="4">
    <source>
        <dbReference type="ARBA" id="ARBA00022980"/>
    </source>
</evidence>